<organism evidence="2 3">
    <name type="scientific">Mytilus galloprovincialis</name>
    <name type="common">Mediterranean mussel</name>
    <dbReference type="NCBI Taxonomy" id="29158"/>
    <lineage>
        <taxon>Eukaryota</taxon>
        <taxon>Metazoa</taxon>
        <taxon>Spiralia</taxon>
        <taxon>Lophotrochozoa</taxon>
        <taxon>Mollusca</taxon>
        <taxon>Bivalvia</taxon>
        <taxon>Autobranchia</taxon>
        <taxon>Pteriomorphia</taxon>
        <taxon>Mytilida</taxon>
        <taxon>Mytiloidea</taxon>
        <taxon>Mytilidae</taxon>
        <taxon>Mytilinae</taxon>
        <taxon>Mytilus</taxon>
    </lineage>
</organism>
<sequence>MMFLLVIGLLVISTYMHTTESCCCMPEKFELHEYVEDIFTWPSAMIQTGYANISFDLEVKKSVFFFYDVKLNGKDVPTPTYLFDHSSGFLYVYDLRSKYCKKMPIGRMNPVCVPANQSTDTTHLGAAKEMLSVKTYQSTAGNQTTSTTVTKEKCYLISSELNDSEYPTSLRKQFYGTTLGIKDMSVFKIPAICKKIFWNTQEIPEVSRRVFHPFYL</sequence>
<feature type="chain" id="PRO_5032775316" evidence="1">
    <location>
        <begin position="22"/>
        <end position="216"/>
    </location>
</feature>
<dbReference type="OrthoDB" id="6084362at2759"/>
<accession>A0A8B6D3R5</accession>
<dbReference type="PANTHER" id="PTHR10697">
    <property type="entry name" value="MAMMALIAN EPENDYMIN-RELATED PROTEIN 1"/>
    <property type="match status" value="1"/>
</dbReference>
<dbReference type="GO" id="GO:0007160">
    <property type="term" value="P:cell-matrix adhesion"/>
    <property type="evidence" value="ECO:0007669"/>
    <property type="project" value="InterPro"/>
</dbReference>
<dbReference type="InterPro" id="IPR001299">
    <property type="entry name" value="Ependymin"/>
</dbReference>
<gene>
    <name evidence="2" type="ORF">MGAL_10B057997</name>
</gene>
<evidence type="ECO:0000256" key="1">
    <source>
        <dbReference type="SAM" id="SignalP"/>
    </source>
</evidence>
<protein>
    <submittedName>
        <fullName evidence="2">Uncharacterized protein</fullName>
    </submittedName>
</protein>
<dbReference type="GO" id="GO:0005509">
    <property type="term" value="F:calcium ion binding"/>
    <property type="evidence" value="ECO:0007669"/>
    <property type="project" value="InterPro"/>
</dbReference>
<dbReference type="GO" id="GO:0005764">
    <property type="term" value="C:lysosome"/>
    <property type="evidence" value="ECO:0007669"/>
    <property type="project" value="TreeGrafter"/>
</dbReference>
<reference evidence="2" key="1">
    <citation type="submission" date="2018-11" db="EMBL/GenBank/DDBJ databases">
        <authorList>
            <person name="Alioto T."/>
            <person name="Alioto T."/>
        </authorList>
    </citation>
    <scope>NUCLEOTIDE SEQUENCE</scope>
</reference>
<keyword evidence="3" id="KW-1185">Reference proteome</keyword>
<dbReference type="EMBL" id="UYJE01002758">
    <property type="protein sequence ID" value="VDI13425.1"/>
    <property type="molecule type" value="Genomic_DNA"/>
</dbReference>
<evidence type="ECO:0000313" key="3">
    <source>
        <dbReference type="Proteomes" id="UP000596742"/>
    </source>
</evidence>
<dbReference type="PANTHER" id="PTHR10697:SF13">
    <property type="entry name" value="RICIN B LECTIN DOMAIN-CONTAINING PROTEIN"/>
    <property type="match status" value="1"/>
</dbReference>
<dbReference type="AlphaFoldDB" id="A0A8B6D3R5"/>
<proteinExistence type="predicted"/>
<keyword evidence="1" id="KW-0732">Signal</keyword>
<dbReference type="GO" id="GO:0005576">
    <property type="term" value="C:extracellular region"/>
    <property type="evidence" value="ECO:0007669"/>
    <property type="project" value="InterPro"/>
</dbReference>
<comment type="caution">
    <text evidence="2">The sequence shown here is derived from an EMBL/GenBank/DDBJ whole genome shotgun (WGS) entry which is preliminary data.</text>
</comment>
<dbReference type="Pfam" id="PF00811">
    <property type="entry name" value="Ependymin"/>
    <property type="match status" value="1"/>
</dbReference>
<name>A0A8B6D3R5_MYTGA</name>
<feature type="signal peptide" evidence="1">
    <location>
        <begin position="1"/>
        <end position="21"/>
    </location>
</feature>
<dbReference type="Proteomes" id="UP000596742">
    <property type="component" value="Unassembled WGS sequence"/>
</dbReference>
<evidence type="ECO:0000313" key="2">
    <source>
        <dbReference type="EMBL" id="VDI13425.1"/>
    </source>
</evidence>